<accession>S9R2W0</accession>
<dbReference type="Gene3D" id="3.20.20.70">
    <property type="entry name" value="Aldolase class I"/>
    <property type="match status" value="1"/>
</dbReference>
<dbReference type="GO" id="GO:0016491">
    <property type="term" value="F:oxidoreductase activity"/>
    <property type="evidence" value="ECO:0007669"/>
    <property type="project" value="InterPro"/>
</dbReference>
<dbReference type="InterPro" id="IPR045247">
    <property type="entry name" value="Oye-like"/>
</dbReference>
<gene>
    <name evidence="2" type="ORF">SOCG_00476</name>
</gene>
<evidence type="ECO:0000313" key="3">
    <source>
        <dbReference type="Proteomes" id="UP000016088"/>
    </source>
</evidence>
<dbReference type="AlphaFoldDB" id="S9R2W0"/>
<keyword evidence="3" id="KW-1185">Reference proteome</keyword>
<dbReference type="Pfam" id="PF00724">
    <property type="entry name" value="Oxidored_FMN"/>
    <property type="match status" value="1"/>
</dbReference>
<evidence type="ECO:0000259" key="1">
    <source>
        <dbReference type="Pfam" id="PF00724"/>
    </source>
</evidence>
<sequence length="383" mass="44016">MSKSKLFEAIQVGNMILRHRIVHAPMTRLRATDDGFVTELMTEYYAQRSCIPGSLIISDATFVGEKSGGYPNNPRCFTEEHARAWTPVTRAIHRNKSYLFMQLWPLPGEIKNEYREDVKKLKEIAYNDCPMDPLGLPAGVESFDTVQGINIYQKKYVSKKDIQEYIDDFVNAAFLATNVAKADGVELHQANGFLLDRFVLGGFGNECDPEYRGSLENRCRFALEVLEAVTQEIGQERVGYRIAPYSAWAEQIDSKETHTYLLKEISKRFPKLAYIHAIEPRQYWSGHMRIKSEVNTYYLQQYWKGPFITAGGYTPQAAVEAANERDTLVAFGRQYLANPDLVYRVEHNLPLNPYKRSYFYTPKSPVGYIDYPFSQEYLTHAKT</sequence>
<dbReference type="RefSeq" id="XP_013018350.1">
    <property type="nucleotide sequence ID" value="XM_013162896.1"/>
</dbReference>
<feature type="domain" description="NADH:flavin oxidoreductase/NADH oxidase N-terminal" evidence="1">
    <location>
        <begin position="5"/>
        <end position="352"/>
    </location>
</feature>
<dbReference type="PANTHER" id="PTHR22893">
    <property type="entry name" value="NADH OXIDOREDUCTASE-RELATED"/>
    <property type="match status" value="1"/>
</dbReference>
<dbReference type="HOGENOM" id="CLU_012153_0_0_1"/>
<proteinExistence type="predicted"/>
<reference evidence="2 3" key="1">
    <citation type="journal article" date="2011" name="Science">
        <title>Comparative functional genomics of the fission yeasts.</title>
        <authorList>
            <person name="Rhind N."/>
            <person name="Chen Z."/>
            <person name="Yassour M."/>
            <person name="Thompson D.A."/>
            <person name="Haas B.J."/>
            <person name="Habib N."/>
            <person name="Wapinski I."/>
            <person name="Roy S."/>
            <person name="Lin M.F."/>
            <person name="Heiman D.I."/>
            <person name="Young S.K."/>
            <person name="Furuya K."/>
            <person name="Guo Y."/>
            <person name="Pidoux A."/>
            <person name="Chen H.M."/>
            <person name="Robbertse B."/>
            <person name="Goldberg J.M."/>
            <person name="Aoki K."/>
            <person name="Bayne E.H."/>
            <person name="Berlin A.M."/>
            <person name="Desjardins C.A."/>
            <person name="Dobbs E."/>
            <person name="Dukaj L."/>
            <person name="Fan L."/>
            <person name="FitzGerald M.G."/>
            <person name="French C."/>
            <person name="Gujja S."/>
            <person name="Hansen K."/>
            <person name="Keifenheim D."/>
            <person name="Levin J.Z."/>
            <person name="Mosher R.A."/>
            <person name="Mueller C.A."/>
            <person name="Pfiffner J."/>
            <person name="Priest M."/>
            <person name="Russ C."/>
            <person name="Smialowska A."/>
            <person name="Swoboda P."/>
            <person name="Sykes S.M."/>
            <person name="Vaughn M."/>
            <person name="Vengrova S."/>
            <person name="Yoder R."/>
            <person name="Zeng Q."/>
            <person name="Allshire R."/>
            <person name="Baulcombe D."/>
            <person name="Birren B.W."/>
            <person name="Brown W."/>
            <person name="Ekwall K."/>
            <person name="Kellis M."/>
            <person name="Leatherwood J."/>
            <person name="Levin H."/>
            <person name="Margalit H."/>
            <person name="Martienssen R."/>
            <person name="Nieduszynski C.A."/>
            <person name="Spatafora J.W."/>
            <person name="Friedman N."/>
            <person name="Dalgaard J.Z."/>
            <person name="Baumann P."/>
            <person name="Niki H."/>
            <person name="Regev A."/>
            <person name="Nusbaum C."/>
        </authorList>
    </citation>
    <scope>NUCLEOTIDE SEQUENCE [LARGE SCALE GENOMIC DNA]</scope>
    <source>
        <strain evidence="3">yFS286</strain>
    </source>
</reference>
<dbReference type="GeneID" id="25029460"/>
<dbReference type="PANTHER" id="PTHR22893:SF91">
    <property type="entry name" value="NADPH DEHYDROGENASE 2-RELATED"/>
    <property type="match status" value="1"/>
</dbReference>
<dbReference type="eggNOG" id="KOG0134">
    <property type="taxonomic scope" value="Eukaryota"/>
</dbReference>
<dbReference type="InterPro" id="IPR013785">
    <property type="entry name" value="Aldolase_TIM"/>
</dbReference>
<dbReference type="SUPFAM" id="SSF51395">
    <property type="entry name" value="FMN-linked oxidoreductases"/>
    <property type="match status" value="1"/>
</dbReference>
<dbReference type="Proteomes" id="UP000016088">
    <property type="component" value="Unassembled WGS sequence"/>
</dbReference>
<dbReference type="OrthoDB" id="276546at2759"/>
<organism evidence="2 3">
    <name type="scientific">Schizosaccharomyces octosporus (strain yFS286)</name>
    <name type="common">Fission yeast</name>
    <name type="synonym">Octosporomyces octosporus</name>
    <dbReference type="NCBI Taxonomy" id="483514"/>
    <lineage>
        <taxon>Eukaryota</taxon>
        <taxon>Fungi</taxon>
        <taxon>Dikarya</taxon>
        <taxon>Ascomycota</taxon>
        <taxon>Taphrinomycotina</taxon>
        <taxon>Schizosaccharomycetes</taxon>
        <taxon>Schizosaccharomycetales</taxon>
        <taxon>Schizosaccharomycetaceae</taxon>
        <taxon>Schizosaccharomyces</taxon>
    </lineage>
</organism>
<dbReference type="VEuPathDB" id="FungiDB:SOCG_00476"/>
<evidence type="ECO:0000313" key="2">
    <source>
        <dbReference type="EMBL" id="EPX72715.1"/>
    </source>
</evidence>
<dbReference type="OMA" id="EIAYNDC"/>
<name>S9R2W0_SCHOY</name>
<protein>
    <submittedName>
        <fullName evidence="2">NADPH dehydrogenase</fullName>
    </submittedName>
</protein>
<dbReference type="EMBL" id="KE503207">
    <property type="protein sequence ID" value="EPX72715.1"/>
    <property type="molecule type" value="Genomic_DNA"/>
</dbReference>
<dbReference type="InterPro" id="IPR001155">
    <property type="entry name" value="OxRdtase_FMN_N"/>
</dbReference>
<dbReference type="GO" id="GO:0010181">
    <property type="term" value="F:FMN binding"/>
    <property type="evidence" value="ECO:0007669"/>
    <property type="project" value="InterPro"/>
</dbReference>